<evidence type="ECO:0000256" key="3">
    <source>
        <dbReference type="ARBA" id="ARBA00022741"/>
    </source>
</evidence>
<dbReference type="Proteomes" id="UP000190102">
    <property type="component" value="Unassembled WGS sequence"/>
</dbReference>
<reference evidence="10" key="1">
    <citation type="submission" date="2017-02" db="EMBL/GenBank/DDBJ databases">
        <authorList>
            <person name="Varghese N."/>
            <person name="Submissions S."/>
        </authorList>
    </citation>
    <scope>NUCLEOTIDE SEQUENCE [LARGE SCALE GENOMIC DNA]</scope>
    <source>
        <strain evidence="10">ATCC BAA-34</strain>
    </source>
</reference>
<dbReference type="Gene3D" id="3.30.360.20">
    <property type="entry name" value="RNA 3'-terminal phosphate cyclase, insert domain"/>
    <property type="match status" value="1"/>
</dbReference>
<proteinExistence type="inferred from homology"/>
<dbReference type="PANTHER" id="PTHR11096">
    <property type="entry name" value="RNA 3' TERMINAL PHOSPHATE CYCLASE"/>
    <property type="match status" value="1"/>
</dbReference>
<dbReference type="OrthoDB" id="9789235at2"/>
<dbReference type="GO" id="GO:0005737">
    <property type="term" value="C:cytoplasm"/>
    <property type="evidence" value="ECO:0007669"/>
    <property type="project" value="UniProtKB-SubCell"/>
</dbReference>
<feature type="active site" description="Tele-AMP-histidine intermediate" evidence="5">
    <location>
        <position position="307"/>
    </location>
</feature>
<dbReference type="RefSeq" id="WP_078788700.1">
    <property type="nucleotide sequence ID" value="NZ_FUWR01000001.1"/>
</dbReference>
<dbReference type="InterPro" id="IPR023797">
    <property type="entry name" value="RNA3'_phos_cyclase_dom"/>
</dbReference>
<dbReference type="GO" id="GO:0006396">
    <property type="term" value="P:RNA processing"/>
    <property type="evidence" value="ECO:0007669"/>
    <property type="project" value="UniProtKB-UniRule"/>
</dbReference>
<keyword evidence="2 5" id="KW-0436">Ligase</keyword>
<dbReference type="Gene3D" id="3.65.10.20">
    <property type="entry name" value="RNA 3'-terminal phosphate cyclase domain"/>
    <property type="match status" value="1"/>
</dbReference>
<dbReference type="InterPro" id="IPR017770">
    <property type="entry name" value="RNA3'_term_phos_cyc_type_1"/>
</dbReference>
<evidence type="ECO:0000256" key="2">
    <source>
        <dbReference type="ARBA" id="ARBA00022598"/>
    </source>
</evidence>
<gene>
    <name evidence="5" type="primary">rtcA</name>
    <name evidence="9" type="ORF">SAMN02745119_00410</name>
</gene>
<sequence length="352" mass="37082">MITIDGSQGEGGGQILRSALALSLVTGKPFCIENIRARRKKPGLMRQHLTAVNAAVEVGKAAVSGNSIGSSRITFAPTGLSSGQYHFAVGTAGSCTLVLQTVLPALIVADDPSEIVLEGGTHNAAAPPFDFLAGSFLPLLNQMGPSVKAALERPGFYPAGGGRIRVKITPSRKLTPLHLLQRGGIVDRSARAIVARLPYSIADREIAVVKEKLAWDADCLRSVEVPDSSGPGNALVITVASEQVTEIFTGFGESGVSAETVADRAVREAQEYLASDAPVGRHLADQLLLPLALAGAGSFRTLSPTAHTTTNIEVLRYFLDLDLKVKQQDEQTWLVSIDGKPPLVGSRAYSSL</sequence>
<comment type="subcellular location">
    <subcellularLocation>
        <location evidence="5">Cytoplasm</location>
    </subcellularLocation>
</comment>
<feature type="domain" description="RNA 3'-terminal phosphate cyclase" evidence="7">
    <location>
        <begin position="9"/>
        <end position="325"/>
    </location>
</feature>
<dbReference type="Pfam" id="PF05189">
    <property type="entry name" value="RTC_insert"/>
    <property type="match status" value="1"/>
</dbReference>
<comment type="function">
    <text evidence="5">Catalyzes the conversion of 3'-phosphate to a 2',3'-cyclic phosphodiester at the end of RNA. The mechanism of action of the enzyme occurs in 3 steps: (A) adenylation of the enzyme by ATP; (B) transfer of adenylate to an RNA-N3'P to produce RNA-N3'PP5'A; (C) and attack of the adjacent 2'-hydroxyl on the 3'-phosphorus in the diester linkage to produce the cyclic end product. The biological role of this enzyme is unknown but it is likely to function in some aspects of cellular RNA processing.</text>
</comment>
<dbReference type="AlphaFoldDB" id="A0A1T4K978"/>
<feature type="domain" description="RNA 3'-terminal phosphate cyclase insert" evidence="8">
    <location>
        <begin position="181"/>
        <end position="273"/>
    </location>
</feature>
<dbReference type="NCBIfam" id="NF003247">
    <property type="entry name" value="PRK04204.1-3"/>
    <property type="match status" value="1"/>
</dbReference>
<dbReference type="PANTHER" id="PTHR11096:SF0">
    <property type="entry name" value="RNA 3'-TERMINAL PHOSPHATE CYCLASE"/>
    <property type="match status" value="1"/>
</dbReference>
<dbReference type="SUPFAM" id="SSF52913">
    <property type="entry name" value="RNA 3'-terminal phosphate cyclase, RPTC, insert domain"/>
    <property type="match status" value="1"/>
</dbReference>
<evidence type="ECO:0000259" key="7">
    <source>
        <dbReference type="Pfam" id="PF01137"/>
    </source>
</evidence>
<dbReference type="GO" id="GO:0005524">
    <property type="term" value="F:ATP binding"/>
    <property type="evidence" value="ECO:0007669"/>
    <property type="project" value="UniProtKB-KW"/>
</dbReference>
<keyword evidence="3 5" id="KW-0547">Nucleotide-binding</keyword>
<dbReference type="NCBIfam" id="NF003246">
    <property type="entry name" value="PRK04204.1-2"/>
    <property type="match status" value="1"/>
</dbReference>
<evidence type="ECO:0000256" key="5">
    <source>
        <dbReference type="HAMAP-Rule" id="MF_00200"/>
    </source>
</evidence>
<evidence type="ECO:0000256" key="6">
    <source>
        <dbReference type="NCBIfam" id="TIGR03399"/>
    </source>
</evidence>
<evidence type="ECO:0000256" key="1">
    <source>
        <dbReference type="ARBA" id="ARBA00009206"/>
    </source>
</evidence>
<dbReference type="InterPro" id="IPR037136">
    <property type="entry name" value="RNA3'_phos_cyclase_dom_sf"/>
</dbReference>
<protein>
    <recommendedName>
        <fullName evidence="5 6">RNA 3'-terminal phosphate cyclase</fullName>
        <shortName evidence="5">RNA cyclase</shortName>
        <shortName evidence="5">RNA-3'-phosphate cyclase</shortName>
        <ecNumber evidence="5 6">6.5.1.4</ecNumber>
    </recommendedName>
</protein>
<name>A0A1T4K978_9BACT</name>
<evidence type="ECO:0000313" key="9">
    <source>
        <dbReference type="EMBL" id="SJZ38994.1"/>
    </source>
</evidence>
<dbReference type="InterPro" id="IPR000228">
    <property type="entry name" value="RNA3'_term_phos_cyc"/>
</dbReference>
<feature type="binding site" evidence="5">
    <location>
        <begin position="282"/>
        <end position="286"/>
    </location>
    <ligand>
        <name>ATP</name>
        <dbReference type="ChEBI" id="CHEBI:30616"/>
    </ligand>
</feature>
<dbReference type="InterPro" id="IPR013792">
    <property type="entry name" value="RNA3'P_cycl/enolpyr_Trfase_a/b"/>
</dbReference>
<keyword evidence="10" id="KW-1185">Reference proteome</keyword>
<dbReference type="EMBL" id="FUWR01000001">
    <property type="protein sequence ID" value="SJZ38994.1"/>
    <property type="molecule type" value="Genomic_DNA"/>
</dbReference>
<comment type="similarity">
    <text evidence="1 5">Belongs to the RNA 3'-terminal cyclase family. Type 1 subfamily.</text>
</comment>
<organism evidence="9 10">
    <name type="scientific">Trichlorobacter thiogenes</name>
    <dbReference type="NCBI Taxonomy" id="115783"/>
    <lineage>
        <taxon>Bacteria</taxon>
        <taxon>Pseudomonadati</taxon>
        <taxon>Thermodesulfobacteriota</taxon>
        <taxon>Desulfuromonadia</taxon>
        <taxon>Geobacterales</taxon>
        <taxon>Geobacteraceae</taxon>
        <taxon>Trichlorobacter</taxon>
    </lineage>
</organism>
<dbReference type="EC" id="6.5.1.4" evidence="5 6"/>
<evidence type="ECO:0000256" key="4">
    <source>
        <dbReference type="ARBA" id="ARBA00024481"/>
    </source>
</evidence>
<dbReference type="PIRSF" id="PIRSF005378">
    <property type="entry name" value="RNA3'_term_phos_cycl_euk"/>
    <property type="match status" value="1"/>
</dbReference>
<dbReference type="GO" id="GO:0003963">
    <property type="term" value="F:RNA-3'-phosphate cyclase activity"/>
    <property type="evidence" value="ECO:0007669"/>
    <property type="project" value="UniProtKB-UniRule"/>
</dbReference>
<keyword evidence="5" id="KW-0963">Cytoplasm</keyword>
<dbReference type="STRING" id="115783.SAMN02745119_00410"/>
<keyword evidence="5" id="KW-0067">ATP-binding</keyword>
<dbReference type="InterPro" id="IPR013791">
    <property type="entry name" value="RNA3'-term_phos_cycl_insert"/>
</dbReference>
<dbReference type="SUPFAM" id="SSF55205">
    <property type="entry name" value="EPT/RTPC-like"/>
    <property type="match status" value="2"/>
</dbReference>
<feature type="binding site" evidence="5">
    <location>
        <position position="100"/>
    </location>
    <ligand>
        <name>ATP</name>
        <dbReference type="ChEBI" id="CHEBI:30616"/>
    </ligand>
</feature>
<comment type="catalytic activity">
    <reaction evidence="4 5">
        <text>a 3'-end 3'-phospho-ribonucleotide-RNA + ATP = a 3'-end 2',3'-cyclophospho-ribonucleotide-RNA + AMP + diphosphate</text>
        <dbReference type="Rhea" id="RHEA:23976"/>
        <dbReference type="Rhea" id="RHEA-COMP:10463"/>
        <dbReference type="Rhea" id="RHEA-COMP:10464"/>
        <dbReference type="ChEBI" id="CHEBI:30616"/>
        <dbReference type="ChEBI" id="CHEBI:33019"/>
        <dbReference type="ChEBI" id="CHEBI:83062"/>
        <dbReference type="ChEBI" id="CHEBI:83064"/>
        <dbReference type="ChEBI" id="CHEBI:456215"/>
        <dbReference type="EC" id="6.5.1.4"/>
    </reaction>
</comment>
<evidence type="ECO:0000259" key="8">
    <source>
        <dbReference type="Pfam" id="PF05189"/>
    </source>
</evidence>
<evidence type="ECO:0000313" key="10">
    <source>
        <dbReference type="Proteomes" id="UP000190102"/>
    </source>
</evidence>
<accession>A0A1T4K978</accession>
<dbReference type="NCBIfam" id="TIGR03399">
    <property type="entry name" value="RNA_3prim_cycl"/>
    <property type="match status" value="1"/>
</dbReference>
<dbReference type="HAMAP" id="MF_00200">
    <property type="entry name" value="RTC"/>
    <property type="match status" value="1"/>
</dbReference>
<dbReference type="InterPro" id="IPR036553">
    <property type="entry name" value="RPTC_insert"/>
</dbReference>
<dbReference type="Pfam" id="PF01137">
    <property type="entry name" value="RTC"/>
    <property type="match status" value="1"/>
</dbReference>